<gene>
    <name evidence="1" type="ORF">DAPPUDRAFT_102677</name>
</gene>
<protein>
    <submittedName>
        <fullName evidence="1">Uncharacterized protein</fullName>
    </submittedName>
</protein>
<dbReference type="OrthoDB" id="10348878at2759"/>
<dbReference type="HOGENOM" id="CLU_2063794_0_0_1"/>
<name>E9GH50_DAPPU</name>
<evidence type="ECO:0000313" key="2">
    <source>
        <dbReference type="Proteomes" id="UP000000305"/>
    </source>
</evidence>
<dbReference type="EMBL" id="GL732544">
    <property type="protein sequence ID" value="EFX81251.1"/>
    <property type="molecule type" value="Genomic_DNA"/>
</dbReference>
<dbReference type="KEGG" id="dpx:DAPPUDRAFT_102677"/>
<dbReference type="Proteomes" id="UP000000305">
    <property type="component" value="Unassembled WGS sequence"/>
</dbReference>
<dbReference type="InParanoid" id="E9GH50"/>
<dbReference type="AlphaFoldDB" id="E9GH50"/>
<sequence length="119" mass="13666">MDELCFESCAKFGEIMDIEVIEEHTRKCVGKNSIIETEKIQREKTSFRFFSGEVGMDGGGLRRNFLSKIMDYGVRVFERLGLAIIQESICSKYIIRAWKTCGGKSNRHYPLICGLQMLE</sequence>
<reference evidence="1 2" key="1">
    <citation type="journal article" date="2011" name="Science">
        <title>The ecoresponsive genome of Daphnia pulex.</title>
        <authorList>
            <person name="Colbourne J.K."/>
            <person name="Pfrender M.E."/>
            <person name="Gilbert D."/>
            <person name="Thomas W.K."/>
            <person name="Tucker A."/>
            <person name="Oakley T.H."/>
            <person name="Tokishita S."/>
            <person name="Aerts A."/>
            <person name="Arnold G.J."/>
            <person name="Basu M.K."/>
            <person name="Bauer D.J."/>
            <person name="Caceres C.E."/>
            <person name="Carmel L."/>
            <person name="Casola C."/>
            <person name="Choi J.H."/>
            <person name="Detter J.C."/>
            <person name="Dong Q."/>
            <person name="Dusheyko S."/>
            <person name="Eads B.D."/>
            <person name="Frohlich T."/>
            <person name="Geiler-Samerotte K.A."/>
            <person name="Gerlach D."/>
            <person name="Hatcher P."/>
            <person name="Jogdeo S."/>
            <person name="Krijgsveld J."/>
            <person name="Kriventseva E.V."/>
            <person name="Kultz D."/>
            <person name="Laforsch C."/>
            <person name="Lindquist E."/>
            <person name="Lopez J."/>
            <person name="Manak J.R."/>
            <person name="Muller J."/>
            <person name="Pangilinan J."/>
            <person name="Patwardhan R.P."/>
            <person name="Pitluck S."/>
            <person name="Pritham E.J."/>
            <person name="Rechtsteiner A."/>
            <person name="Rho M."/>
            <person name="Rogozin I.B."/>
            <person name="Sakarya O."/>
            <person name="Salamov A."/>
            <person name="Schaack S."/>
            <person name="Shapiro H."/>
            <person name="Shiga Y."/>
            <person name="Skalitzky C."/>
            <person name="Smith Z."/>
            <person name="Souvorov A."/>
            <person name="Sung W."/>
            <person name="Tang Z."/>
            <person name="Tsuchiya D."/>
            <person name="Tu H."/>
            <person name="Vos H."/>
            <person name="Wang M."/>
            <person name="Wolf Y.I."/>
            <person name="Yamagata H."/>
            <person name="Yamada T."/>
            <person name="Ye Y."/>
            <person name="Shaw J.R."/>
            <person name="Andrews J."/>
            <person name="Crease T.J."/>
            <person name="Tang H."/>
            <person name="Lucas S.M."/>
            <person name="Robertson H.M."/>
            <person name="Bork P."/>
            <person name="Koonin E.V."/>
            <person name="Zdobnov E.M."/>
            <person name="Grigoriev I.V."/>
            <person name="Lynch M."/>
            <person name="Boore J.L."/>
        </authorList>
    </citation>
    <scope>NUCLEOTIDE SEQUENCE [LARGE SCALE GENOMIC DNA]</scope>
</reference>
<keyword evidence="2" id="KW-1185">Reference proteome</keyword>
<accession>E9GH50</accession>
<proteinExistence type="predicted"/>
<evidence type="ECO:0000313" key="1">
    <source>
        <dbReference type="EMBL" id="EFX81251.1"/>
    </source>
</evidence>
<organism evidence="1 2">
    <name type="scientific">Daphnia pulex</name>
    <name type="common">Water flea</name>
    <dbReference type="NCBI Taxonomy" id="6669"/>
    <lineage>
        <taxon>Eukaryota</taxon>
        <taxon>Metazoa</taxon>
        <taxon>Ecdysozoa</taxon>
        <taxon>Arthropoda</taxon>
        <taxon>Crustacea</taxon>
        <taxon>Branchiopoda</taxon>
        <taxon>Diplostraca</taxon>
        <taxon>Cladocera</taxon>
        <taxon>Anomopoda</taxon>
        <taxon>Daphniidae</taxon>
        <taxon>Daphnia</taxon>
    </lineage>
</organism>